<dbReference type="OrthoDB" id="9781208at2"/>
<dbReference type="Gene3D" id="3.30.565.10">
    <property type="entry name" value="Histidine kinase-like ATPase, C-terminal domain"/>
    <property type="match status" value="1"/>
</dbReference>
<dbReference type="SMART" id="SM00387">
    <property type="entry name" value="HATPase_c"/>
    <property type="match status" value="1"/>
</dbReference>
<dbReference type="SUPFAM" id="SSF55874">
    <property type="entry name" value="ATPase domain of HSP90 chaperone/DNA topoisomerase II/histidine kinase"/>
    <property type="match status" value="1"/>
</dbReference>
<dbReference type="AlphaFoldDB" id="A0A1M5U2K8"/>
<dbReference type="RefSeq" id="WP_073086642.1">
    <property type="nucleotide sequence ID" value="NZ_FQWS01000002.1"/>
</dbReference>
<dbReference type="InterPro" id="IPR036097">
    <property type="entry name" value="HisK_dim/P_sf"/>
</dbReference>
<dbReference type="PROSITE" id="PS50109">
    <property type="entry name" value="HIS_KIN"/>
    <property type="match status" value="1"/>
</dbReference>
<evidence type="ECO:0000313" key="6">
    <source>
        <dbReference type="Proteomes" id="UP000184522"/>
    </source>
</evidence>
<dbReference type="SUPFAM" id="SSF55781">
    <property type="entry name" value="GAF domain-like"/>
    <property type="match status" value="1"/>
</dbReference>
<dbReference type="Gene3D" id="3.30.450.40">
    <property type="match status" value="1"/>
</dbReference>
<dbReference type="SUPFAM" id="SSF47384">
    <property type="entry name" value="Homodimeric domain of signal transducing histidine kinase"/>
    <property type="match status" value="1"/>
</dbReference>
<dbReference type="Gene3D" id="1.10.287.130">
    <property type="match status" value="1"/>
</dbReference>
<keyword evidence="5" id="KW-0808">Transferase</keyword>
<keyword evidence="3" id="KW-0597">Phosphoprotein</keyword>
<evidence type="ECO:0000256" key="1">
    <source>
        <dbReference type="ARBA" id="ARBA00000085"/>
    </source>
</evidence>
<dbReference type="EC" id="2.7.13.3" evidence="2"/>
<dbReference type="InterPro" id="IPR003661">
    <property type="entry name" value="HisK_dim/P_dom"/>
</dbReference>
<protein>
    <recommendedName>
        <fullName evidence="2">histidine kinase</fullName>
        <ecNumber evidence="2">2.7.13.3</ecNumber>
    </recommendedName>
</protein>
<dbReference type="InterPro" id="IPR003594">
    <property type="entry name" value="HATPase_dom"/>
</dbReference>
<accession>A0A1M5U2K8</accession>
<dbReference type="Pfam" id="PF01590">
    <property type="entry name" value="GAF"/>
    <property type="match status" value="1"/>
</dbReference>
<dbReference type="InterPro" id="IPR029016">
    <property type="entry name" value="GAF-like_dom_sf"/>
</dbReference>
<name>A0A1M5U2K8_9FLAO</name>
<dbReference type="SMART" id="SM00065">
    <property type="entry name" value="GAF"/>
    <property type="match status" value="1"/>
</dbReference>
<dbReference type="PANTHER" id="PTHR43102:SF2">
    <property type="entry name" value="GAF DOMAIN-CONTAINING PROTEIN"/>
    <property type="match status" value="1"/>
</dbReference>
<dbReference type="CDD" id="cd00075">
    <property type="entry name" value="HATPase"/>
    <property type="match status" value="1"/>
</dbReference>
<evidence type="ECO:0000259" key="4">
    <source>
        <dbReference type="PROSITE" id="PS50109"/>
    </source>
</evidence>
<evidence type="ECO:0000256" key="3">
    <source>
        <dbReference type="ARBA" id="ARBA00022553"/>
    </source>
</evidence>
<keyword evidence="6" id="KW-1185">Reference proteome</keyword>
<dbReference type="SMART" id="SM00388">
    <property type="entry name" value="HisKA"/>
    <property type="match status" value="1"/>
</dbReference>
<dbReference type="InterPro" id="IPR036890">
    <property type="entry name" value="HATPase_C_sf"/>
</dbReference>
<dbReference type="Pfam" id="PF00512">
    <property type="entry name" value="HisKA"/>
    <property type="match status" value="1"/>
</dbReference>
<dbReference type="GO" id="GO:0000155">
    <property type="term" value="F:phosphorelay sensor kinase activity"/>
    <property type="evidence" value="ECO:0007669"/>
    <property type="project" value="InterPro"/>
</dbReference>
<dbReference type="PANTHER" id="PTHR43102">
    <property type="entry name" value="SLR1143 PROTEIN"/>
    <property type="match status" value="1"/>
</dbReference>
<dbReference type="InterPro" id="IPR003018">
    <property type="entry name" value="GAF"/>
</dbReference>
<sequence length="398" mass="45132">MISPEFPINESERLNAVKSYSLLDTLPETDFDDITALISAICEVPISLITLLDTERNFLKSHHGVELSESPRSISFCGHAILSDDEIYIIEDARKSKIFHDNPLVTEFKAIFYAGVPLRNPEGFPLGTLCVYDHKPRQLSENQIRTLKIIAKQVMNLFELRKTNLQLDSAITSLETQNAFLEKFSGQVSHDLKSPLANISSLTEFIKEENGERLSQESLEYLDLINESSESLRNYIDGALHHYRADASVRNAKEDFSLESVFNEISKIQNLRHKNFVLKNDVELKNANKSALTQILFNLVDNAYKYNNNTNPKVELDFEDSDSHYYFLVIDNGMGIEKKDLDKIFELFNISNPKDVFGKKGSGIGLFTVKSMIEKLGGTISVTSKPHFGTTFRFSIKK</sequence>
<dbReference type="Pfam" id="PF02518">
    <property type="entry name" value="HATPase_c"/>
    <property type="match status" value="1"/>
</dbReference>
<reference evidence="6" key="1">
    <citation type="submission" date="2016-11" db="EMBL/GenBank/DDBJ databases">
        <authorList>
            <person name="Varghese N."/>
            <person name="Submissions S."/>
        </authorList>
    </citation>
    <scope>NUCLEOTIDE SEQUENCE [LARGE SCALE GENOMIC DNA]</scope>
    <source>
        <strain evidence="6">DSM 25330</strain>
    </source>
</reference>
<proteinExistence type="predicted"/>
<dbReference type="InterPro" id="IPR004358">
    <property type="entry name" value="Sig_transdc_His_kin-like_C"/>
</dbReference>
<dbReference type="InterPro" id="IPR005467">
    <property type="entry name" value="His_kinase_dom"/>
</dbReference>
<evidence type="ECO:0000256" key="2">
    <source>
        <dbReference type="ARBA" id="ARBA00012438"/>
    </source>
</evidence>
<keyword evidence="5" id="KW-0418">Kinase</keyword>
<gene>
    <name evidence="5" type="ORF">SAMN05444148_2346</name>
</gene>
<comment type="catalytic activity">
    <reaction evidence="1">
        <text>ATP + protein L-histidine = ADP + protein N-phospho-L-histidine.</text>
        <dbReference type="EC" id="2.7.13.3"/>
    </reaction>
</comment>
<organism evidence="5 6">
    <name type="scientific">Winogradskyella jejuensis</name>
    <dbReference type="NCBI Taxonomy" id="1089305"/>
    <lineage>
        <taxon>Bacteria</taxon>
        <taxon>Pseudomonadati</taxon>
        <taxon>Bacteroidota</taxon>
        <taxon>Flavobacteriia</taxon>
        <taxon>Flavobacteriales</taxon>
        <taxon>Flavobacteriaceae</taxon>
        <taxon>Winogradskyella</taxon>
    </lineage>
</organism>
<dbReference type="PRINTS" id="PR00344">
    <property type="entry name" value="BCTRLSENSOR"/>
</dbReference>
<dbReference type="CDD" id="cd00082">
    <property type="entry name" value="HisKA"/>
    <property type="match status" value="1"/>
</dbReference>
<feature type="domain" description="Histidine kinase" evidence="4">
    <location>
        <begin position="187"/>
        <end position="398"/>
    </location>
</feature>
<dbReference type="STRING" id="1089305.SAMN05444148_2346"/>
<evidence type="ECO:0000313" key="5">
    <source>
        <dbReference type="EMBL" id="SHH57262.1"/>
    </source>
</evidence>
<dbReference type="Proteomes" id="UP000184522">
    <property type="component" value="Unassembled WGS sequence"/>
</dbReference>
<dbReference type="EMBL" id="FQWS01000002">
    <property type="protein sequence ID" value="SHH57262.1"/>
    <property type="molecule type" value="Genomic_DNA"/>
</dbReference>